<comment type="caution">
    <text evidence="5">The sequence shown here is derived from an EMBL/GenBank/DDBJ whole genome shotgun (WGS) entry which is preliminary data.</text>
</comment>
<dbReference type="NCBIfam" id="NF009222">
    <property type="entry name" value="PRK12570.1"/>
    <property type="match status" value="1"/>
</dbReference>
<comment type="miscellaneous">
    <text evidence="3">A lyase-type mechanism (elimination/hydration) is suggested for the cleavage of the lactyl ether bond of MurNAc 6-phosphate, with the formation of an alpha,beta-unsaturated aldehyde intermediate with (E)-stereochemistry, followed by the syn addition of water to give product.</text>
</comment>
<comment type="function">
    <text evidence="3">Specifically catalyzes the cleavage of the D-lactyl ether substituent of MurNAc 6-phosphate, producing GlcNAc 6-phosphate and D-lactate.</text>
</comment>
<dbReference type="InterPro" id="IPR001347">
    <property type="entry name" value="SIS_dom"/>
</dbReference>
<evidence type="ECO:0000259" key="4">
    <source>
        <dbReference type="PROSITE" id="PS51464"/>
    </source>
</evidence>
<comment type="pathway">
    <text evidence="3">Amino-sugar metabolism; N-acetylmuramate degradation.</text>
</comment>
<dbReference type="PANTHER" id="PTHR10088:SF4">
    <property type="entry name" value="GLUCOKINASE REGULATORY PROTEIN"/>
    <property type="match status" value="1"/>
</dbReference>
<evidence type="ECO:0000256" key="3">
    <source>
        <dbReference type="HAMAP-Rule" id="MF_00068"/>
    </source>
</evidence>
<gene>
    <name evidence="3" type="primary">murQ</name>
    <name evidence="5" type="ORF">GCM10023322_56440</name>
</gene>
<dbReference type="PANTHER" id="PTHR10088">
    <property type="entry name" value="GLUCOKINASE REGULATORY PROTEIN"/>
    <property type="match status" value="1"/>
</dbReference>
<dbReference type="HAMAP" id="MF_00068">
    <property type="entry name" value="MurQ"/>
    <property type="match status" value="1"/>
</dbReference>
<feature type="active site" description="Proton donor" evidence="3">
    <location>
        <position position="90"/>
    </location>
</feature>
<dbReference type="InterPro" id="IPR040190">
    <property type="entry name" value="MURQ/GCKR"/>
</dbReference>
<dbReference type="EMBL" id="BAABJQ010000020">
    <property type="protein sequence ID" value="GAA5193755.1"/>
    <property type="molecule type" value="Genomic_DNA"/>
</dbReference>
<dbReference type="RefSeq" id="WP_345634630.1">
    <property type="nucleotide sequence ID" value="NZ_BAABJQ010000020.1"/>
</dbReference>
<dbReference type="Gene3D" id="1.10.8.1080">
    <property type="match status" value="1"/>
</dbReference>
<evidence type="ECO:0000256" key="1">
    <source>
        <dbReference type="ARBA" id="ARBA00023239"/>
    </source>
</evidence>
<feature type="domain" description="SIS" evidence="4">
    <location>
        <begin position="62"/>
        <end position="223"/>
    </location>
</feature>
<dbReference type="Pfam" id="PF22645">
    <property type="entry name" value="GKRP_SIS_N"/>
    <property type="match status" value="1"/>
</dbReference>
<protein>
    <recommendedName>
        <fullName evidence="3">N-acetylmuramic acid 6-phosphate etherase</fullName>
        <shortName evidence="3">MurNAc-6-P etherase</shortName>
        <ecNumber evidence="3">4.2.1.126</ecNumber>
    </recommendedName>
    <alternativeName>
        <fullName evidence="3">N-acetylmuramic acid 6-phosphate hydrolase</fullName>
    </alternativeName>
    <alternativeName>
        <fullName evidence="3">N-acetylmuramic acid 6-phosphate lyase</fullName>
    </alternativeName>
</protein>
<comment type="catalytic activity">
    <reaction evidence="3">
        <text>N-acetyl-D-muramate 6-phosphate + H2O = N-acetyl-D-glucosamine 6-phosphate + (R)-lactate</text>
        <dbReference type="Rhea" id="RHEA:26410"/>
        <dbReference type="ChEBI" id="CHEBI:15377"/>
        <dbReference type="ChEBI" id="CHEBI:16004"/>
        <dbReference type="ChEBI" id="CHEBI:57513"/>
        <dbReference type="ChEBI" id="CHEBI:58722"/>
        <dbReference type="EC" id="4.2.1.126"/>
    </reaction>
</comment>
<dbReference type="InterPro" id="IPR005486">
    <property type="entry name" value="Glucokinase_regulatory_CS"/>
</dbReference>
<comment type="similarity">
    <text evidence="3">Belongs to the GCKR-like family. MurNAc-6-P etherase subfamily.</text>
</comment>
<dbReference type="Gene3D" id="3.40.50.10490">
    <property type="entry name" value="Glucose-6-phosphate isomerase like protein, domain 1"/>
    <property type="match status" value="1"/>
</dbReference>
<dbReference type="NCBIfam" id="NF003915">
    <property type="entry name" value="PRK05441.1"/>
    <property type="match status" value="1"/>
</dbReference>
<keyword evidence="2 3" id="KW-0119">Carbohydrate metabolism</keyword>
<dbReference type="PROSITE" id="PS51464">
    <property type="entry name" value="SIS"/>
    <property type="match status" value="1"/>
</dbReference>
<reference evidence="6" key="1">
    <citation type="journal article" date="2019" name="Int. J. Syst. Evol. Microbiol.">
        <title>The Global Catalogue of Microorganisms (GCM) 10K type strain sequencing project: providing services to taxonomists for standard genome sequencing and annotation.</title>
        <authorList>
            <consortium name="The Broad Institute Genomics Platform"/>
            <consortium name="The Broad Institute Genome Sequencing Center for Infectious Disease"/>
            <person name="Wu L."/>
            <person name="Ma J."/>
        </authorList>
    </citation>
    <scope>NUCLEOTIDE SEQUENCE [LARGE SCALE GENOMIC DNA]</scope>
    <source>
        <strain evidence="6">JCM 18304</strain>
    </source>
</reference>
<accession>A0ABP9SDU2</accession>
<proteinExistence type="inferred from homology"/>
<keyword evidence="6" id="KW-1185">Reference proteome</keyword>
<evidence type="ECO:0000256" key="2">
    <source>
        <dbReference type="ARBA" id="ARBA00023277"/>
    </source>
</evidence>
<organism evidence="5 6">
    <name type="scientific">Rugosimonospora acidiphila</name>
    <dbReference type="NCBI Taxonomy" id="556531"/>
    <lineage>
        <taxon>Bacteria</taxon>
        <taxon>Bacillati</taxon>
        <taxon>Actinomycetota</taxon>
        <taxon>Actinomycetes</taxon>
        <taxon>Micromonosporales</taxon>
        <taxon>Micromonosporaceae</taxon>
        <taxon>Rugosimonospora</taxon>
    </lineage>
</organism>
<dbReference type="SUPFAM" id="SSF53697">
    <property type="entry name" value="SIS domain"/>
    <property type="match status" value="1"/>
</dbReference>
<dbReference type="PROSITE" id="PS01272">
    <property type="entry name" value="GCKR"/>
    <property type="match status" value="1"/>
</dbReference>
<dbReference type="InterPro" id="IPR005488">
    <property type="entry name" value="Etherase_MurQ"/>
</dbReference>
<name>A0ABP9SDU2_9ACTN</name>
<evidence type="ECO:0000313" key="6">
    <source>
        <dbReference type="Proteomes" id="UP001501570"/>
    </source>
</evidence>
<dbReference type="InterPro" id="IPR046348">
    <property type="entry name" value="SIS_dom_sf"/>
</dbReference>
<keyword evidence="1 3" id="KW-0456">Lyase</keyword>
<dbReference type="Proteomes" id="UP001501570">
    <property type="component" value="Unassembled WGS sequence"/>
</dbReference>
<comment type="subunit">
    <text evidence="3">Homodimer.</text>
</comment>
<evidence type="ECO:0000313" key="5">
    <source>
        <dbReference type="EMBL" id="GAA5193755.1"/>
    </source>
</evidence>
<feature type="active site" evidence="3">
    <location>
        <position position="121"/>
    </location>
</feature>
<dbReference type="CDD" id="cd05007">
    <property type="entry name" value="SIS_Etherase"/>
    <property type="match status" value="1"/>
</dbReference>
<dbReference type="EC" id="4.2.1.126" evidence="3"/>
<sequence length="322" mass="32878">MSASADHAAWVVAPTEERNPHTLDIDLRTTIDILHMINDEDARVPRAVRDALPALAAAVELGVAALRGGHRVHYFGAGTSGRMAVLDAAELIPTYDLEPSWVVAHHAGGAQAMKQPIEDVEDDEAGGAAEAAGLGPGDVAIGLTASGRTPYVTGALRAARARGAGTVLISANPGAALGTEVDVHVGVSTGPEVIAGSTRMKAGTAQKLLLNAFSTALMVRMERTYSNLMVAVAARNAKLRGRVVRILVEATGLDPQTCALAARQAGGDCRVALVSLLAGVPAGTARQALAASSGGVRRALTVAQAAGTEIEVTVSSAERAQT</sequence>